<evidence type="ECO:0000256" key="2">
    <source>
        <dbReference type="ARBA" id="ARBA00022679"/>
    </source>
</evidence>
<dbReference type="eggNOG" id="COG4976">
    <property type="taxonomic scope" value="Bacteria"/>
</dbReference>
<dbReference type="OrthoDB" id="455741at2"/>
<dbReference type="PANTHER" id="PTHR43464:SF19">
    <property type="entry name" value="UBIQUINONE BIOSYNTHESIS O-METHYLTRANSFERASE, MITOCHONDRIAL"/>
    <property type="match status" value="1"/>
</dbReference>
<dbReference type="STRING" id="65393.PCC7424_3533"/>
<dbReference type="SUPFAM" id="SSF53335">
    <property type="entry name" value="S-adenosyl-L-methionine-dependent methyltransferases"/>
    <property type="match status" value="1"/>
</dbReference>
<sequence>MNLNSNQKDISFNDYEAFAEAYAERSASNSHNAYYERPAMFSILSTLKFKRVLDAGCAGGIYSEWLINRGADVTAIDINSKMVQLTKKRLKTQGKVYQADLNQPLNFLDDNSFDLVLSSLTMHYLKDWEAVFKEFSRILLPEGLFLFSTHHPFMDFQLFEKANYFTTELIEDSWESFGDTPVRVRFYSRPLSELTSALAKTGFFIKNMIEPRPTEECKQHYPQDYEKLSTKPWFLIILAQKNFKLSSKMQ</sequence>
<accession>B7KGJ7</accession>
<dbReference type="RefSeq" id="WP_015955517.1">
    <property type="nucleotide sequence ID" value="NC_011729.1"/>
</dbReference>
<dbReference type="KEGG" id="cyc:PCC7424_3533"/>
<dbReference type="GO" id="GO:0032259">
    <property type="term" value="P:methylation"/>
    <property type="evidence" value="ECO:0007669"/>
    <property type="project" value="UniProtKB-KW"/>
</dbReference>
<keyword evidence="6" id="KW-1185">Reference proteome</keyword>
<evidence type="ECO:0000313" key="6">
    <source>
        <dbReference type="Proteomes" id="UP000002384"/>
    </source>
</evidence>
<evidence type="ECO:0000256" key="3">
    <source>
        <dbReference type="ARBA" id="ARBA00022691"/>
    </source>
</evidence>
<evidence type="ECO:0000313" key="5">
    <source>
        <dbReference type="EMBL" id="ACK71924.1"/>
    </source>
</evidence>
<keyword evidence="3" id="KW-0949">S-adenosyl-L-methionine</keyword>
<dbReference type="PANTHER" id="PTHR43464">
    <property type="entry name" value="METHYLTRANSFERASE"/>
    <property type="match status" value="1"/>
</dbReference>
<dbReference type="Proteomes" id="UP000002384">
    <property type="component" value="Chromosome"/>
</dbReference>
<dbReference type="GO" id="GO:0008757">
    <property type="term" value="F:S-adenosylmethionine-dependent methyltransferase activity"/>
    <property type="evidence" value="ECO:0007669"/>
    <property type="project" value="InterPro"/>
</dbReference>
<dbReference type="Gene3D" id="3.40.50.150">
    <property type="entry name" value="Vaccinia Virus protein VP39"/>
    <property type="match status" value="1"/>
</dbReference>
<evidence type="ECO:0000256" key="1">
    <source>
        <dbReference type="ARBA" id="ARBA00022603"/>
    </source>
</evidence>
<dbReference type="InterPro" id="IPR013216">
    <property type="entry name" value="Methyltransf_11"/>
</dbReference>
<keyword evidence="2 5" id="KW-0808">Transferase</keyword>
<dbReference type="HOGENOM" id="CLU_049749_5_0_3"/>
<keyword evidence="1 5" id="KW-0489">Methyltransferase</keyword>
<feature type="domain" description="Methyltransferase type 11" evidence="4">
    <location>
        <begin position="53"/>
        <end position="147"/>
    </location>
</feature>
<evidence type="ECO:0000259" key="4">
    <source>
        <dbReference type="Pfam" id="PF08241"/>
    </source>
</evidence>
<dbReference type="AlphaFoldDB" id="B7KGJ7"/>
<proteinExistence type="predicted"/>
<protein>
    <submittedName>
        <fullName evidence="5">Methyltransferase type 11</fullName>
    </submittedName>
</protein>
<dbReference type="Pfam" id="PF08241">
    <property type="entry name" value="Methyltransf_11"/>
    <property type="match status" value="1"/>
</dbReference>
<name>B7KGJ7_GLOC7</name>
<reference evidence="6" key="1">
    <citation type="journal article" date="2011" name="MBio">
        <title>Novel metabolic attributes of the genus Cyanothece, comprising a group of unicellular nitrogen-fixing Cyanobacteria.</title>
        <authorList>
            <person name="Bandyopadhyay A."/>
            <person name="Elvitigala T."/>
            <person name="Welsh E."/>
            <person name="Stockel J."/>
            <person name="Liberton M."/>
            <person name="Min H."/>
            <person name="Sherman L.A."/>
            <person name="Pakrasi H.B."/>
        </authorList>
    </citation>
    <scope>NUCLEOTIDE SEQUENCE [LARGE SCALE GENOMIC DNA]</scope>
    <source>
        <strain evidence="6">PCC 7424</strain>
    </source>
</reference>
<gene>
    <name evidence="5" type="ordered locus">PCC7424_3533</name>
</gene>
<dbReference type="InterPro" id="IPR029063">
    <property type="entry name" value="SAM-dependent_MTases_sf"/>
</dbReference>
<dbReference type="EMBL" id="CP001291">
    <property type="protein sequence ID" value="ACK71924.1"/>
    <property type="molecule type" value="Genomic_DNA"/>
</dbReference>
<organism evidence="5 6">
    <name type="scientific">Gloeothece citriformis (strain PCC 7424)</name>
    <name type="common">Cyanothece sp. (strain PCC 7424)</name>
    <dbReference type="NCBI Taxonomy" id="65393"/>
    <lineage>
        <taxon>Bacteria</taxon>
        <taxon>Bacillati</taxon>
        <taxon>Cyanobacteriota</taxon>
        <taxon>Cyanophyceae</taxon>
        <taxon>Oscillatoriophycideae</taxon>
        <taxon>Chroococcales</taxon>
        <taxon>Aphanothecaceae</taxon>
        <taxon>Gloeothece</taxon>
        <taxon>Gloeothece citriformis</taxon>
    </lineage>
</organism>
<dbReference type="CDD" id="cd02440">
    <property type="entry name" value="AdoMet_MTases"/>
    <property type="match status" value="1"/>
</dbReference>